<proteinExistence type="predicted"/>
<keyword evidence="3" id="KW-1185">Reference proteome</keyword>
<evidence type="ECO:0000313" key="2">
    <source>
        <dbReference type="EMBL" id="CAD7669930.1"/>
    </source>
</evidence>
<evidence type="ECO:0000313" key="3">
    <source>
        <dbReference type="Proteomes" id="UP000645828"/>
    </source>
</evidence>
<name>A0A811XWR4_NYCPR</name>
<feature type="region of interest" description="Disordered" evidence="1">
    <location>
        <begin position="34"/>
        <end position="92"/>
    </location>
</feature>
<sequence>MEETMCVFTAREGAEAHRGECWVGHELRCGVSYGEEDGDCDYYDDDGYDYGDDDDDDGGDDGDSDDSDGDDDDGDDNSDGGNGDDVMCPHICGRGPGSDAAQPCNLRQGLFVWASVSPSV</sequence>
<dbReference type="AlphaFoldDB" id="A0A811XWR4"/>
<reference evidence="2" key="1">
    <citation type="submission" date="2020-12" db="EMBL/GenBank/DDBJ databases">
        <authorList>
            <consortium name="Molecular Ecology Group"/>
        </authorList>
    </citation>
    <scope>NUCLEOTIDE SEQUENCE</scope>
    <source>
        <strain evidence="2">TBG_1078</strain>
    </source>
</reference>
<protein>
    <submittedName>
        <fullName evidence="2">(raccoon dog) hypothetical protein</fullName>
    </submittedName>
</protein>
<organism evidence="2 3">
    <name type="scientific">Nyctereutes procyonoides</name>
    <name type="common">Raccoon dog</name>
    <name type="synonym">Canis procyonoides</name>
    <dbReference type="NCBI Taxonomy" id="34880"/>
    <lineage>
        <taxon>Eukaryota</taxon>
        <taxon>Metazoa</taxon>
        <taxon>Chordata</taxon>
        <taxon>Craniata</taxon>
        <taxon>Vertebrata</taxon>
        <taxon>Euteleostomi</taxon>
        <taxon>Mammalia</taxon>
        <taxon>Eutheria</taxon>
        <taxon>Laurasiatheria</taxon>
        <taxon>Carnivora</taxon>
        <taxon>Caniformia</taxon>
        <taxon>Canidae</taxon>
        <taxon>Nyctereutes</taxon>
    </lineage>
</organism>
<accession>A0A811XWR4</accession>
<dbReference type="Proteomes" id="UP000645828">
    <property type="component" value="Unassembled WGS sequence"/>
</dbReference>
<evidence type="ECO:0000256" key="1">
    <source>
        <dbReference type="SAM" id="MobiDB-lite"/>
    </source>
</evidence>
<dbReference type="EMBL" id="CAJHUB010000654">
    <property type="protein sequence ID" value="CAD7669930.1"/>
    <property type="molecule type" value="Genomic_DNA"/>
</dbReference>
<feature type="compositionally biased region" description="Acidic residues" evidence="1">
    <location>
        <begin position="34"/>
        <end position="78"/>
    </location>
</feature>
<comment type="caution">
    <text evidence="2">The sequence shown here is derived from an EMBL/GenBank/DDBJ whole genome shotgun (WGS) entry which is preliminary data.</text>
</comment>
<gene>
    <name evidence="2" type="ORF">NYPRO_LOCUS2724</name>
</gene>